<accession>A0A917UIN4</accession>
<dbReference type="InterPro" id="IPR018711">
    <property type="entry name" value="NAGPA"/>
</dbReference>
<dbReference type="Proteomes" id="UP000635726">
    <property type="component" value="Unassembled WGS sequence"/>
</dbReference>
<reference evidence="2" key="2">
    <citation type="submission" date="2020-09" db="EMBL/GenBank/DDBJ databases">
        <authorList>
            <person name="Sun Q."/>
            <person name="Ohkuma M."/>
        </authorList>
    </citation>
    <scope>NUCLEOTIDE SEQUENCE</scope>
    <source>
        <strain evidence="2">JCM 14371</strain>
    </source>
</reference>
<sequence>MRARPLLTTAGLLLAAVSLTLLVTHRTAGAPPTLRTAARPAPEWPYPEYEQGPLPVPVPPRVALQVPVPAPVFTTLLREDRPVQLSEGQVGVTRVALLRGGQPVSRHVLWRSSVGEFIRASGAVAGVNGTFFKDAAIASNDSNMLGPLLTPGGHFLSESDPSKFRKIQGRPLVAWSHSRFMVTAFDPRTMNSKADVQALLPGMTDAFLAGAWLVHGGQALSRAQMMTHAPSDAQQVRPRVFFGVTRDGLSIAGATITPVSSERLARIAQQAGAQEAVLMDSGYSTSLIYGSRALAVGHSSRRVQSRPVPHAIVFMNPVMALAPARKP</sequence>
<dbReference type="EMBL" id="BMOE01000001">
    <property type="protein sequence ID" value="GGJ61027.1"/>
    <property type="molecule type" value="Genomic_DNA"/>
</dbReference>
<comment type="caution">
    <text evidence="2">The sequence shown here is derived from an EMBL/GenBank/DDBJ whole genome shotgun (WGS) entry which is preliminary data.</text>
</comment>
<keyword evidence="3" id="KW-1185">Reference proteome</keyword>
<dbReference type="RefSeq" id="WP_188960276.1">
    <property type="nucleotide sequence ID" value="NZ_BMOE01000001.1"/>
</dbReference>
<dbReference type="AlphaFoldDB" id="A0A917UIN4"/>
<feature type="domain" description="Phosphodiester glycosidase" evidence="1">
    <location>
        <begin position="122"/>
        <end position="314"/>
    </location>
</feature>
<evidence type="ECO:0000313" key="2">
    <source>
        <dbReference type="EMBL" id="GGJ61027.1"/>
    </source>
</evidence>
<protein>
    <recommendedName>
        <fullName evidence="1">Phosphodiester glycosidase domain-containing protein</fullName>
    </recommendedName>
</protein>
<gene>
    <name evidence="2" type="ORF">GCM10008939_00940</name>
</gene>
<evidence type="ECO:0000259" key="1">
    <source>
        <dbReference type="Pfam" id="PF09992"/>
    </source>
</evidence>
<organism evidence="2 3">
    <name type="scientific">Deinococcus aquiradiocola</name>
    <dbReference type="NCBI Taxonomy" id="393059"/>
    <lineage>
        <taxon>Bacteria</taxon>
        <taxon>Thermotogati</taxon>
        <taxon>Deinococcota</taxon>
        <taxon>Deinococci</taxon>
        <taxon>Deinococcales</taxon>
        <taxon>Deinococcaceae</taxon>
        <taxon>Deinococcus</taxon>
    </lineage>
</organism>
<proteinExistence type="predicted"/>
<evidence type="ECO:0000313" key="3">
    <source>
        <dbReference type="Proteomes" id="UP000635726"/>
    </source>
</evidence>
<reference evidence="2" key="1">
    <citation type="journal article" date="2014" name="Int. J. Syst. Evol. Microbiol.">
        <title>Complete genome sequence of Corynebacterium casei LMG S-19264T (=DSM 44701T), isolated from a smear-ripened cheese.</title>
        <authorList>
            <consortium name="US DOE Joint Genome Institute (JGI-PGF)"/>
            <person name="Walter F."/>
            <person name="Albersmeier A."/>
            <person name="Kalinowski J."/>
            <person name="Ruckert C."/>
        </authorList>
    </citation>
    <scope>NUCLEOTIDE SEQUENCE</scope>
    <source>
        <strain evidence="2">JCM 14371</strain>
    </source>
</reference>
<dbReference type="Pfam" id="PF09992">
    <property type="entry name" value="NAGPA"/>
    <property type="match status" value="1"/>
</dbReference>
<name>A0A917UIN4_9DEIO</name>